<dbReference type="OrthoDB" id="9788279at2"/>
<comment type="subcellular location">
    <subcellularLocation>
        <location evidence="1">Cell envelope</location>
    </subcellularLocation>
</comment>
<evidence type="ECO:0000259" key="6">
    <source>
        <dbReference type="PROSITE" id="PS51352"/>
    </source>
</evidence>
<evidence type="ECO:0000256" key="5">
    <source>
        <dbReference type="SAM" id="SignalP"/>
    </source>
</evidence>
<evidence type="ECO:0000256" key="1">
    <source>
        <dbReference type="ARBA" id="ARBA00004196"/>
    </source>
</evidence>
<dbReference type="InterPro" id="IPR050553">
    <property type="entry name" value="Thioredoxin_ResA/DsbE_sf"/>
</dbReference>
<proteinExistence type="predicted"/>
<reference evidence="7 8" key="1">
    <citation type="submission" date="2009-10" db="EMBL/GenBank/DDBJ databases">
        <authorList>
            <person name="Muzny D."/>
            <person name="Qin X."/>
            <person name="Deng J."/>
            <person name="Jiang H."/>
            <person name="Liu Y."/>
            <person name="Qu J."/>
            <person name="Song X.-Z."/>
            <person name="Zhang L."/>
            <person name="Thornton R."/>
            <person name="Coyle M."/>
            <person name="Francisco L."/>
            <person name="Jackson L."/>
            <person name="Javaid M."/>
            <person name="Korchina V."/>
            <person name="Kovar C."/>
            <person name="Mata R."/>
            <person name="Mathew T."/>
            <person name="Ngo R."/>
            <person name="Nguyen L."/>
            <person name="Nguyen N."/>
            <person name="Okwuonu G."/>
            <person name="Ongeri F."/>
            <person name="Pham C."/>
            <person name="Simmons D."/>
            <person name="Wilczek-Boney K."/>
            <person name="Hale W."/>
            <person name="Jakkamsetti A."/>
            <person name="Pham P."/>
            <person name="Ruth R."/>
            <person name="San Lucas F."/>
            <person name="Warren J."/>
            <person name="Zhang J."/>
            <person name="Zhao Z."/>
            <person name="Zhou C."/>
            <person name="Zhu D."/>
            <person name="Lee S."/>
            <person name="Bess C."/>
            <person name="Blankenburg K."/>
            <person name="Forbes L."/>
            <person name="Fu Q."/>
            <person name="Gubbala S."/>
            <person name="Hirani K."/>
            <person name="Jayaseelan J.C."/>
            <person name="Lara F."/>
            <person name="Munidasa M."/>
            <person name="Palculict T."/>
            <person name="Patil S."/>
            <person name="Pu L.-L."/>
            <person name="Saada N."/>
            <person name="Tang L."/>
            <person name="Weissenberger G."/>
            <person name="Zhu Y."/>
            <person name="Hemphill L."/>
            <person name="Shang Y."/>
            <person name="Youmans B."/>
            <person name="Ayvaz T."/>
            <person name="Ross M."/>
            <person name="Santibanez J."/>
            <person name="Aqrawi P."/>
            <person name="Gross S."/>
            <person name="Joshi V."/>
            <person name="Fowler G."/>
            <person name="Nazareth L."/>
            <person name="Reid J."/>
            <person name="Worley K."/>
            <person name="Petrosino J."/>
            <person name="Highlander S."/>
            <person name="Gibbs R."/>
        </authorList>
    </citation>
    <scope>NUCLEOTIDE SEQUENCE [LARGE SCALE GENOMIC DNA]</scope>
    <source>
        <strain evidence="7 8">ATCC 43325</strain>
    </source>
</reference>
<protein>
    <submittedName>
        <fullName evidence="7">Antioxidant, AhpC/TSA family</fullName>
        <ecNumber evidence="7">1.11.1.15</ecNumber>
    </submittedName>
</protein>
<evidence type="ECO:0000313" key="8">
    <source>
        <dbReference type="Proteomes" id="UP000005519"/>
    </source>
</evidence>
<keyword evidence="3" id="KW-1015">Disulfide bond</keyword>
<dbReference type="GO" id="GO:0030313">
    <property type="term" value="C:cell envelope"/>
    <property type="evidence" value="ECO:0007669"/>
    <property type="project" value="UniProtKB-SubCell"/>
</dbReference>
<keyword evidence="5" id="KW-0732">Signal</keyword>
<organism evidence="7 8">
    <name type="scientific">Pasteurella dagmatis ATCC 43325</name>
    <dbReference type="NCBI Taxonomy" id="667128"/>
    <lineage>
        <taxon>Bacteria</taxon>
        <taxon>Pseudomonadati</taxon>
        <taxon>Pseudomonadota</taxon>
        <taxon>Gammaproteobacteria</taxon>
        <taxon>Pasteurellales</taxon>
        <taxon>Pasteurellaceae</taxon>
        <taxon>Pasteurella</taxon>
    </lineage>
</organism>
<keyword evidence="7" id="KW-0575">Peroxidase</keyword>
<dbReference type="AlphaFoldDB" id="C9PQ98"/>
<keyword evidence="4" id="KW-0676">Redox-active center</keyword>
<dbReference type="InterPro" id="IPR013766">
    <property type="entry name" value="Thioredoxin_domain"/>
</dbReference>
<keyword evidence="8" id="KW-1185">Reference proteome</keyword>
<dbReference type="PROSITE" id="PS51352">
    <property type="entry name" value="THIOREDOXIN_2"/>
    <property type="match status" value="1"/>
</dbReference>
<feature type="chain" id="PRO_5002999748" evidence="5">
    <location>
        <begin position="23"/>
        <end position="171"/>
    </location>
</feature>
<comment type="caution">
    <text evidence="7">The sequence shown here is derived from an EMBL/GenBank/DDBJ whole genome shotgun (WGS) entry which is preliminary data.</text>
</comment>
<evidence type="ECO:0000313" key="7">
    <source>
        <dbReference type="EMBL" id="EEX50209.1"/>
    </source>
</evidence>
<dbReference type="InterPro" id="IPR000866">
    <property type="entry name" value="AhpC/TSA"/>
</dbReference>
<dbReference type="InterPro" id="IPR036249">
    <property type="entry name" value="Thioredoxin-like_sf"/>
</dbReference>
<keyword evidence="2" id="KW-0201">Cytochrome c-type biogenesis</keyword>
<sequence>MKIKSFLFVVLHLCLLSAVSFSLISCKDESAEIGHPAPEIAVFDLQGNTVNLTQYKGKTILLNFWSENCGICIAELKQFEQLIKQYPAHNLHILAINIDGEKAKTQDVVNQREIMLPVVKDQLKITAERYKLIGTPSSFVIDPEGKILYKFESLIPDDFLHLLFQGKIKGQ</sequence>
<dbReference type="PANTHER" id="PTHR42852:SF6">
    <property type="entry name" value="THIOL:DISULFIDE INTERCHANGE PROTEIN DSBE"/>
    <property type="match status" value="1"/>
</dbReference>
<dbReference type="GO" id="GO:0004601">
    <property type="term" value="F:peroxidase activity"/>
    <property type="evidence" value="ECO:0007669"/>
    <property type="project" value="UniProtKB-KW"/>
</dbReference>
<dbReference type="STRING" id="667128.HMPREF0621_1280"/>
<evidence type="ECO:0000256" key="2">
    <source>
        <dbReference type="ARBA" id="ARBA00022748"/>
    </source>
</evidence>
<dbReference type="PROSITE" id="PS51257">
    <property type="entry name" value="PROKAR_LIPOPROTEIN"/>
    <property type="match status" value="1"/>
</dbReference>
<dbReference type="SUPFAM" id="SSF52833">
    <property type="entry name" value="Thioredoxin-like"/>
    <property type="match status" value="1"/>
</dbReference>
<dbReference type="CDD" id="cd02966">
    <property type="entry name" value="TlpA_like_family"/>
    <property type="match status" value="1"/>
</dbReference>
<feature type="signal peptide" evidence="5">
    <location>
        <begin position="1"/>
        <end position="22"/>
    </location>
</feature>
<dbReference type="RefSeq" id="WP_005762043.1">
    <property type="nucleotide sequence ID" value="NZ_GG704810.1"/>
</dbReference>
<dbReference type="GO" id="GO:0017004">
    <property type="term" value="P:cytochrome complex assembly"/>
    <property type="evidence" value="ECO:0007669"/>
    <property type="project" value="UniProtKB-KW"/>
</dbReference>
<dbReference type="HOGENOM" id="CLU_042529_11_2_6"/>
<dbReference type="Gene3D" id="3.40.30.10">
    <property type="entry name" value="Glutaredoxin"/>
    <property type="match status" value="1"/>
</dbReference>
<dbReference type="EMBL" id="ACZR01000013">
    <property type="protein sequence ID" value="EEX50209.1"/>
    <property type="molecule type" value="Genomic_DNA"/>
</dbReference>
<name>C9PQ98_9PAST</name>
<dbReference type="PANTHER" id="PTHR42852">
    <property type="entry name" value="THIOL:DISULFIDE INTERCHANGE PROTEIN DSBE"/>
    <property type="match status" value="1"/>
</dbReference>
<dbReference type="Proteomes" id="UP000005519">
    <property type="component" value="Unassembled WGS sequence"/>
</dbReference>
<keyword evidence="7" id="KW-0560">Oxidoreductase</keyword>
<evidence type="ECO:0000256" key="4">
    <source>
        <dbReference type="ARBA" id="ARBA00023284"/>
    </source>
</evidence>
<feature type="domain" description="Thioredoxin" evidence="6">
    <location>
        <begin position="31"/>
        <end position="168"/>
    </location>
</feature>
<gene>
    <name evidence="7" type="primary">resA</name>
    <name evidence="7" type="ORF">HMPREF0621_1280</name>
</gene>
<dbReference type="Pfam" id="PF00578">
    <property type="entry name" value="AhpC-TSA"/>
    <property type="match status" value="1"/>
</dbReference>
<evidence type="ECO:0000256" key="3">
    <source>
        <dbReference type="ARBA" id="ARBA00023157"/>
    </source>
</evidence>
<dbReference type="EC" id="1.11.1.15" evidence="7"/>
<accession>C9PQ98</accession>